<sequence length="144" mass="15593">MASIAKYRRQTSADGLVWLMADFLLFQDEKRACVSVCADRASYYGSGAGAGGSSTHASAGGDGPAGSNEGMGSNVDGEKSGEAKEEKDEEDDEKVEKEKKPLHSKLVNVQAHLEMKPLWDEFDSLGTEMIVTKAGRTKNKKDRY</sequence>
<gene>
    <name evidence="8" type="ORF">CAPTEDRAFT_199350</name>
</gene>
<dbReference type="GO" id="GO:0005634">
    <property type="term" value="C:nucleus"/>
    <property type="evidence" value="ECO:0007669"/>
    <property type="project" value="UniProtKB-SubCell"/>
</dbReference>
<evidence type="ECO:0000256" key="6">
    <source>
        <dbReference type="SAM" id="MobiDB-lite"/>
    </source>
</evidence>
<evidence type="ECO:0000256" key="5">
    <source>
        <dbReference type="PROSITE-ProRule" id="PRU00201"/>
    </source>
</evidence>
<evidence type="ECO:0000256" key="3">
    <source>
        <dbReference type="ARBA" id="ARBA00023163"/>
    </source>
</evidence>
<dbReference type="InterPro" id="IPR008967">
    <property type="entry name" value="p53-like_TF_DNA-bd_sf"/>
</dbReference>
<dbReference type="EnsemblMetazoa" id="CapteT199350">
    <property type="protein sequence ID" value="CapteP199350"/>
    <property type="gene ID" value="CapteG199350"/>
</dbReference>
<dbReference type="EMBL" id="AMQN01033475">
    <property type="status" value="NOT_ANNOTATED_CDS"/>
    <property type="molecule type" value="Genomic_DNA"/>
</dbReference>
<feature type="domain" description="T-box" evidence="7">
    <location>
        <begin position="113"/>
        <end position="144"/>
    </location>
</feature>
<reference evidence="8 10" key="2">
    <citation type="journal article" date="2013" name="Nature">
        <title>Insights into bilaterian evolution from three spiralian genomes.</title>
        <authorList>
            <person name="Simakov O."/>
            <person name="Marletaz F."/>
            <person name="Cho S.J."/>
            <person name="Edsinger-Gonzales E."/>
            <person name="Havlak P."/>
            <person name="Hellsten U."/>
            <person name="Kuo D.H."/>
            <person name="Larsson T."/>
            <person name="Lv J."/>
            <person name="Arendt D."/>
            <person name="Savage R."/>
            <person name="Osoegawa K."/>
            <person name="de Jong P."/>
            <person name="Grimwood J."/>
            <person name="Chapman J.A."/>
            <person name="Shapiro H."/>
            <person name="Aerts A."/>
            <person name="Otillar R.P."/>
            <person name="Terry A.Y."/>
            <person name="Boore J.L."/>
            <person name="Grigoriev I.V."/>
            <person name="Lindberg D.R."/>
            <person name="Seaver E.C."/>
            <person name="Weisblat D.A."/>
            <person name="Putnam N.H."/>
            <person name="Rokhsar D.S."/>
        </authorList>
    </citation>
    <scope>NUCLEOTIDE SEQUENCE</scope>
    <source>
        <strain evidence="8 10">I ESC-2004</strain>
    </source>
</reference>
<keyword evidence="3" id="KW-0804">Transcription</keyword>
<keyword evidence="1" id="KW-0805">Transcription regulation</keyword>
<dbReference type="GO" id="GO:0003700">
    <property type="term" value="F:DNA-binding transcription factor activity"/>
    <property type="evidence" value="ECO:0007669"/>
    <property type="project" value="InterPro"/>
</dbReference>
<keyword evidence="2 5" id="KW-0238">DNA-binding</keyword>
<dbReference type="EMBL" id="KB311848">
    <property type="protein sequence ID" value="ELT88477.1"/>
    <property type="molecule type" value="Genomic_DNA"/>
</dbReference>
<feature type="region of interest" description="Disordered" evidence="6">
    <location>
        <begin position="48"/>
        <end position="105"/>
    </location>
</feature>
<evidence type="ECO:0000256" key="1">
    <source>
        <dbReference type="ARBA" id="ARBA00023015"/>
    </source>
</evidence>
<reference evidence="9" key="3">
    <citation type="submission" date="2015-06" db="UniProtKB">
        <authorList>
            <consortium name="EnsemblMetazoa"/>
        </authorList>
    </citation>
    <scope>IDENTIFICATION</scope>
</reference>
<evidence type="ECO:0000313" key="10">
    <source>
        <dbReference type="Proteomes" id="UP000014760"/>
    </source>
</evidence>
<dbReference type="PROSITE" id="PS50252">
    <property type="entry name" value="TBOX_3"/>
    <property type="match status" value="1"/>
</dbReference>
<organism evidence="8">
    <name type="scientific">Capitella teleta</name>
    <name type="common">Polychaete worm</name>
    <dbReference type="NCBI Taxonomy" id="283909"/>
    <lineage>
        <taxon>Eukaryota</taxon>
        <taxon>Metazoa</taxon>
        <taxon>Spiralia</taxon>
        <taxon>Lophotrochozoa</taxon>
        <taxon>Annelida</taxon>
        <taxon>Polychaeta</taxon>
        <taxon>Sedentaria</taxon>
        <taxon>Scolecida</taxon>
        <taxon>Capitellidae</taxon>
        <taxon>Capitella</taxon>
    </lineage>
</organism>
<proteinExistence type="predicted"/>
<evidence type="ECO:0000256" key="2">
    <source>
        <dbReference type="ARBA" id="ARBA00023125"/>
    </source>
</evidence>
<dbReference type="SUPFAM" id="SSF49417">
    <property type="entry name" value="p53-like transcription factors"/>
    <property type="match status" value="1"/>
</dbReference>
<accession>R7TAH0</accession>
<name>R7TAH0_CAPTE</name>
<comment type="subcellular location">
    <subcellularLocation>
        <location evidence="5">Nucleus</location>
    </subcellularLocation>
</comment>
<dbReference type="STRING" id="283909.R7TAH0"/>
<reference evidence="10" key="1">
    <citation type="submission" date="2012-12" db="EMBL/GenBank/DDBJ databases">
        <authorList>
            <person name="Hellsten U."/>
            <person name="Grimwood J."/>
            <person name="Chapman J.A."/>
            <person name="Shapiro H."/>
            <person name="Aerts A."/>
            <person name="Otillar R.P."/>
            <person name="Terry A.Y."/>
            <person name="Boore J.L."/>
            <person name="Simakov O."/>
            <person name="Marletaz F."/>
            <person name="Cho S.-J."/>
            <person name="Edsinger-Gonzales E."/>
            <person name="Havlak P."/>
            <person name="Kuo D.-H."/>
            <person name="Larsson T."/>
            <person name="Lv J."/>
            <person name="Arendt D."/>
            <person name="Savage R."/>
            <person name="Osoegawa K."/>
            <person name="de Jong P."/>
            <person name="Lindberg D.R."/>
            <person name="Seaver E.C."/>
            <person name="Weisblat D.A."/>
            <person name="Putnam N.H."/>
            <person name="Grigoriev I.V."/>
            <person name="Rokhsar D.S."/>
        </authorList>
    </citation>
    <scope>NUCLEOTIDE SEQUENCE</scope>
    <source>
        <strain evidence="10">I ESC-2004</strain>
    </source>
</reference>
<dbReference type="Gene3D" id="2.60.40.820">
    <property type="entry name" value="Transcription factor, T-box"/>
    <property type="match status" value="1"/>
</dbReference>
<dbReference type="InterPro" id="IPR036960">
    <property type="entry name" value="T-box_sf"/>
</dbReference>
<evidence type="ECO:0000256" key="4">
    <source>
        <dbReference type="ARBA" id="ARBA00023242"/>
    </source>
</evidence>
<dbReference type="HOGENOM" id="CLU_1798299_0_0_1"/>
<dbReference type="AlphaFoldDB" id="R7TAH0"/>
<feature type="compositionally biased region" description="Basic and acidic residues" evidence="6">
    <location>
        <begin position="76"/>
        <end position="86"/>
    </location>
</feature>
<evidence type="ECO:0000313" key="8">
    <source>
        <dbReference type="EMBL" id="ELT88477.1"/>
    </source>
</evidence>
<keyword evidence="4 5" id="KW-0539">Nucleus</keyword>
<dbReference type="GO" id="GO:0045893">
    <property type="term" value="P:positive regulation of DNA-templated transcription"/>
    <property type="evidence" value="ECO:0007669"/>
    <property type="project" value="InterPro"/>
</dbReference>
<evidence type="ECO:0000259" key="7">
    <source>
        <dbReference type="PROSITE" id="PS50252"/>
    </source>
</evidence>
<evidence type="ECO:0000313" key="9">
    <source>
        <dbReference type="EnsemblMetazoa" id="CapteP199350"/>
    </source>
</evidence>
<dbReference type="OrthoDB" id="7442607at2759"/>
<keyword evidence="10" id="KW-1185">Reference proteome</keyword>
<protein>
    <recommendedName>
        <fullName evidence="7">T-box domain-containing protein</fullName>
    </recommendedName>
</protein>
<comment type="caution">
    <text evidence="5">Lacks conserved residue(s) required for the propagation of feature annotation.</text>
</comment>
<dbReference type="Proteomes" id="UP000014760">
    <property type="component" value="Unassembled WGS sequence"/>
</dbReference>
<dbReference type="InterPro" id="IPR046360">
    <property type="entry name" value="T-box_DNA-bd"/>
</dbReference>
<dbReference type="GO" id="GO:0003677">
    <property type="term" value="F:DNA binding"/>
    <property type="evidence" value="ECO:0007669"/>
    <property type="project" value="UniProtKB-UniRule"/>
</dbReference>